<dbReference type="InterPro" id="IPR015422">
    <property type="entry name" value="PyrdxlP-dep_Trfase_small"/>
</dbReference>
<sequence>MNPLVEKFAKLGTDNAPGQEVRQAAGDVGGIGDKLEGTAVDFSHGDVNPTAFAPTPGAIEAFVAGEARGGSQAYTEYRGDGALRGVLAERLAAFTGKALDGARELILTPGTQGALFLAIASCAMAGDKVAIMRPDYFANRKLVEFLGAEIVPVEMDYLNVRDGAGIRLDELEDAFKAGAKTFLFSNPNNPTGVIYSAAEIAQIAALANRYGATVIVDQLYSRLLYSGVSYTHLRAADIDADNVVTIMGPSKTESLSGYRLGVAFGAAHLIERMEKLQAIVSLRAPGYSQAVLSTWFAEPEGWMDQRIRLHQAIRDDLLDVFRAVPGLTVRTPEAGSYLFPRLPRLAVPLHDFVRHLRAQAAVTVTPGTEFSPHRIDSIRLNFSQNHVAAVQAVERLAELIGRYRA</sequence>
<dbReference type="Gene3D" id="3.40.640.10">
    <property type="entry name" value="Type I PLP-dependent aspartate aminotransferase-like (Major domain)"/>
    <property type="match status" value="1"/>
</dbReference>
<evidence type="ECO:0000256" key="2">
    <source>
        <dbReference type="ARBA" id="ARBA00007441"/>
    </source>
</evidence>
<proteinExistence type="inferred from homology"/>
<dbReference type="RefSeq" id="WP_048636201.1">
    <property type="nucleotide sequence ID" value="NZ_CGIG01000001.1"/>
</dbReference>
<gene>
    <name evidence="7" type="ORF">BN1221_00777c</name>
</gene>
<evidence type="ECO:0000313" key="7">
    <source>
        <dbReference type="EMBL" id="CPR14370.1"/>
    </source>
</evidence>
<dbReference type="InterPro" id="IPR015421">
    <property type="entry name" value="PyrdxlP-dep_Trfase_major"/>
</dbReference>
<dbReference type="Pfam" id="PF00155">
    <property type="entry name" value="Aminotran_1_2"/>
    <property type="match status" value="1"/>
</dbReference>
<keyword evidence="3 7" id="KW-0032">Aminotransferase</keyword>
<dbReference type="InterPro" id="IPR004839">
    <property type="entry name" value="Aminotransferase_I/II_large"/>
</dbReference>
<dbReference type="EMBL" id="CGIG01000001">
    <property type="protein sequence ID" value="CPR14370.1"/>
    <property type="molecule type" value="Genomic_DNA"/>
</dbReference>
<evidence type="ECO:0000313" key="8">
    <source>
        <dbReference type="Proteomes" id="UP000044377"/>
    </source>
</evidence>
<reference evidence="8" key="1">
    <citation type="submission" date="2015-01" db="EMBL/GenBank/DDBJ databases">
        <authorList>
            <person name="Paterson Steve"/>
        </authorList>
    </citation>
    <scope>NUCLEOTIDE SEQUENCE [LARGE SCALE GENOMIC DNA]</scope>
    <source>
        <strain evidence="8">OBR1</strain>
    </source>
</reference>
<comment type="cofactor">
    <cofactor evidence="1">
        <name>pyridoxal 5'-phosphate</name>
        <dbReference type="ChEBI" id="CHEBI:597326"/>
    </cofactor>
</comment>
<protein>
    <submittedName>
        <fullName evidence="7">Aspartate aminotransferase</fullName>
    </submittedName>
</protein>
<dbReference type="GO" id="GO:0006520">
    <property type="term" value="P:amino acid metabolic process"/>
    <property type="evidence" value="ECO:0007669"/>
    <property type="project" value="InterPro"/>
</dbReference>
<evidence type="ECO:0000256" key="1">
    <source>
        <dbReference type="ARBA" id="ARBA00001933"/>
    </source>
</evidence>
<evidence type="ECO:0000259" key="6">
    <source>
        <dbReference type="Pfam" id="PF00155"/>
    </source>
</evidence>
<dbReference type="PANTHER" id="PTHR46383:SF1">
    <property type="entry name" value="ASPARTATE AMINOTRANSFERASE"/>
    <property type="match status" value="1"/>
</dbReference>
<comment type="similarity">
    <text evidence="2">Belongs to the class-I pyridoxal-phosphate-dependent aminotransferase family.</text>
</comment>
<dbReference type="InterPro" id="IPR050596">
    <property type="entry name" value="AspAT/PAT-like"/>
</dbReference>
<dbReference type="SUPFAM" id="SSF53383">
    <property type="entry name" value="PLP-dependent transferases"/>
    <property type="match status" value="1"/>
</dbReference>
<dbReference type="InterPro" id="IPR015424">
    <property type="entry name" value="PyrdxlP-dep_Trfase"/>
</dbReference>
<dbReference type="CDD" id="cd00609">
    <property type="entry name" value="AAT_like"/>
    <property type="match status" value="1"/>
</dbReference>
<dbReference type="NCBIfam" id="NF004854">
    <property type="entry name" value="PRK06207.1"/>
    <property type="match status" value="1"/>
</dbReference>
<dbReference type="GO" id="GO:0030170">
    <property type="term" value="F:pyridoxal phosphate binding"/>
    <property type="evidence" value="ECO:0007669"/>
    <property type="project" value="InterPro"/>
</dbReference>
<keyword evidence="5" id="KW-0663">Pyridoxal phosphate</keyword>
<evidence type="ECO:0000256" key="4">
    <source>
        <dbReference type="ARBA" id="ARBA00022679"/>
    </source>
</evidence>
<organism evidence="7 8">
    <name type="scientific">Brenneria goodwinii</name>
    <dbReference type="NCBI Taxonomy" id="1109412"/>
    <lineage>
        <taxon>Bacteria</taxon>
        <taxon>Pseudomonadati</taxon>
        <taxon>Pseudomonadota</taxon>
        <taxon>Gammaproteobacteria</taxon>
        <taxon>Enterobacterales</taxon>
        <taxon>Pectobacteriaceae</taxon>
        <taxon>Brenneria</taxon>
    </lineage>
</organism>
<feature type="domain" description="Aminotransferase class I/classII large" evidence="6">
    <location>
        <begin position="54"/>
        <end position="385"/>
    </location>
</feature>
<dbReference type="OrthoDB" id="9813612at2"/>
<evidence type="ECO:0000256" key="3">
    <source>
        <dbReference type="ARBA" id="ARBA00022576"/>
    </source>
</evidence>
<evidence type="ECO:0000256" key="5">
    <source>
        <dbReference type="ARBA" id="ARBA00022898"/>
    </source>
</evidence>
<dbReference type="PANTHER" id="PTHR46383">
    <property type="entry name" value="ASPARTATE AMINOTRANSFERASE"/>
    <property type="match status" value="1"/>
</dbReference>
<dbReference type="Gene3D" id="3.90.1150.10">
    <property type="entry name" value="Aspartate Aminotransferase, domain 1"/>
    <property type="match status" value="1"/>
</dbReference>
<keyword evidence="8" id="KW-1185">Reference proteome</keyword>
<dbReference type="Proteomes" id="UP000044377">
    <property type="component" value="Unassembled WGS sequence"/>
</dbReference>
<dbReference type="GO" id="GO:0008483">
    <property type="term" value="F:transaminase activity"/>
    <property type="evidence" value="ECO:0007669"/>
    <property type="project" value="UniProtKB-KW"/>
</dbReference>
<dbReference type="AlphaFoldDB" id="A0A0G4JR11"/>
<name>A0A0G4JR11_9GAMM</name>
<dbReference type="STRING" id="1109412.BN1221_00777c"/>
<accession>A0A0G4JR11</accession>
<keyword evidence="4 7" id="KW-0808">Transferase</keyword>